<protein>
    <recommendedName>
        <fullName evidence="6">Protein UmuC</fullName>
    </recommendedName>
</protein>
<dbReference type="FunFam" id="3.30.70.270:FF:000012">
    <property type="entry name" value="DNA polymerase V subunit"/>
    <property type="match status" value="1"/>
</dbReference>
<dbReference type="PANTHER" id="PTHR11076:SF34">
    <property type="entry name" value="PROTEIN UMUC"/>
    <property type="match status" value="1"/>
</dbReference>
<dbReference type="InterPro" id="IPR043502">
    <property type="entry name" value="DNA/RNA_pol_sf"/>
</dbReference>
<comment type="similarity">
    <text evidence="1">Belongs to the DNA polymerase type-Y family.</text>
</comment>
<evidence type="ECO:0000256" key="3">
    <source>
        <dbReference type="ARBA" id="ARBA00023199"/>
    </source>
</evidence>
<dbReference type="Gene3D" id="1.10.150.20">
    <property type="entry name" value="5' to 3' exonuclease, C-terminal subdomain"/>
    <property type="match status" value="1"/>
</dbReference>
<dbReference type="AlphaFoldDB" id="A0A7X1EFQ4"/>
<evidence type="ECO:0000313" key="9">
    <source>
        <dbReference type="Proteomes" id="UP000548504"/>
    </source>
</evidence>
<dbReference type="FunFam" id="3.40.1170.60:FF:000010">
    <property type="entry name" value="DNA polymerase V subunit"/>
    <property type="match status" value="1"/>
</dbReference>
<sequence>MFALVDVNSFYASCEAAFRPDLKGRPVVVLSNNDGCVIARSAEAKEVGVKMGDPFFKQKDLFRRYGVVCFSSNYELYADMSNRVMATLEEMSPRCEIYSIDEAFCDLTGVRNCRVLEDFGRELKDAVYQNTRLTVGVGIAQTKTLAKLANHAAKKWQRQTGGVVDLSNIERQRKLMAALPVDEVWGVGRRISKKLEAMGIKTVLALAGTDIRFIRKHFNVVLERTVRELRGEPCLELEEFAPSKQEIVCSRSFGERITDYDAMRQAICSYASRAAEKLRGEHQYCRFISTFVKTSPFALNEPYYGNSASVKLLTPTQDSRDIIAAATRSLDAIWKDGHRYQKAGVMLGDFFSQGIAQLNLFDDNAPRRGSEKLMEVLDQLNAKGGRGTLYFAGQGIQQQWAMKREMLSPRYTTRFSDLLIVS</sequence>
<dbReference type="CDD" id="cd01700">
    <property type="entry name" value="PolY_Pol_V_umuC"/>
    <property type="match status" value="1"/>
</dbReference>
<dbReference type="InterPro" id="IPR001126">
    <property type="entry name" value="UmuC"/>
</dbReference>
<accession>A0A7X1EFQ4</accession>
<evidence type="ECO:0000256" key="5">
    <source>
        <dbReference type="ARBA" id="ARBA00023236"/>
    </source>
</evidence>
<dbReference type="FunFam" id="1.10.150.20:FF:000045">
    <property type="entry name" value="DNA polymerase V subunit"/>
    <property type="match status" value="1"/>
</dbReference>
<dbReference type="InterPro" id="IPR024728">
    <property type="entry name" value="PolY_HhH_motif"/>
</dbReference>
<keyword evidence="2" id="KW-0227">DNA damage</keyword>
<dbReference type="Gene3D" id="3.30.1490.100">
    <property type="entry name" value="DNA polymerase, Y-family, little finger domain"/>
    <property type="match status" value="1"/>
</dbReference>
<keyword evidence="5" id="KW-0742">SOS response</keyword>
<dbReference type="SUPFAM" id="SSF56672">
    <property type="entry name" value="DNA/RNA polymerases"/>
    <property type="match status" value="1"/>
</dbReference>
<dbReference type="RefSeq" id="WP_185655720.1">
    <property type="nucleotide sequence ID" value="NZ_JACLAG010000001.1"/>
</dbReference>
<dbReference type="InterPro" id="IPR050116">
    <property type="entry name" value="DNA_polymerase-Y"/>
</dbReference>
<dbReference type="GO" id="GO:0009432">
    <property type="term" value="P:SOS response"/>
    <property type="evidence" value="ECO:0007669"/>
    <property type="project" value="UniProtKB-KW"/>
</dbReference>
<evidence type="ECO:0000256" key="1">
    <source>
        <dbReference type="ARBA" id="ARBA00010945"/>
    </source>
</evidence>
<comment type="caution">
    <text evidence="8">The sequence shown here is derived from an EMBL/GenBank/DDBJ whole genome shotgun (WGS) entry which is preliminary data.</text>
</comment>
<dbReference type="GO" id="GO:0042276">
    <property type="term" value="P:error-prone translesion synthesis"/>
    <property type="evidence" value="ECO:0007669"/>
    <property type="project" value="TreeGrafter"/>
</dbReference>
<dbReference type="Pfam" id="PF11799">
    <property type="entry name" value="IMS_C"/>
    <property type="match status" value="1"/>
</dbReference>
<dbReference type="Gene3D" id="3.40.1170.60">
    <property type="match status" value="1"/>
</dbReference>
<dbReference type="InterPro" id="IPR036775">
    <property type="entry name" value="DNA_pol_Y-fam_lit_finger_sf"/>
</dbReference>
<evidence type="ECO:0000313" key="8">
    <source>
        <dbReference type="EMBL" id="MBC2619038.1"/>
    </source>
</evidence>
<proteinExistence type="inferred from homology"/>
<evidence type="ECO:0000256" key="2">
    <source>
        <dbReference type="ARBA" id="ARBA00022763"/>
    </source>
</evidence>
<feature type="domain" description="UmuC" evidence="7">
    <location>
        <begin position="2"/>
        <end position="188"/>
    </location>
</feature>
<dbReference type="GO" id="GO:0006281">
    <property type="term" value="P:DNA repair"/>
    <property type="evidence" value="ECO:0007669"/>
    <property type="project" value="UniProtKB-KW"/>
</dbReference>
<evidence type="ECO:0000256" key="6">
    <source>
        <dbReference type="ARBA" id="ARBA00068027"/>
    </source>
</evidence>
<dbReference type="PANTHER" id="PTHR11076">
    <property type="entry name" value="DNA REPAIR POLYMERASE UMUC / TRANSFERASE FAMILY MEMBER"/>
    <property type="match status" value="1"/>
</dbReference>
<organism evidence="8 9">
    <name type="scientific">Citrobacter cronae</name>
    <dbReference type="NCBI Taxonomy" id="1748967"/>
    <lineage>
        <taxon>Bacteria</taxon>
        <taxon>Pseudomonadati</taxon>
        <taxon>Pseudomonadota</taxon>
        <taxon>Gammaproteobacteria</taxon>
        <taxon>Enterobacterales</taxon>
        <taxon>Enterobacteriaceae</taxon>
        <taxon>Citrobacter</taxon>
        <taxon>Citrobacter freundii complex</taxon>
    </lineage>
</organism>
<keyword evidence="3" id="KW-0741">SOS mutagenesis</keyword>
<dbReference type="SUPFAM" id="SSF100879">
    <property type="entry name" value="Lesion bypass DNA polymerase (Y-family), little finger domain"/>
    <property type="match status" value="1"/>
</dbReference>
<dbReference type="GO" id="GO:0003684">
    <property type="term" value="F:damaged DNA binding"/>
    <property type="evidence" value="ECO:0007669"/>
    <property type="project" value="InterPro"/>
</dbReference>
<evidence type="ECO:0000259" key="7">
    <source>
        <dbReference type="PROSITE" id="PS50173"/>
    </source>
</evidence>
<name>A0A7X1EFQ4_9ENTR</name>
<dbReference type="GO" id="GO:0003887">
    <property type="term" value="F:DNA-directed DNA polymerase activity"/>
    <property type="evidence" value="ECO:0007669"/>
    <property type="project" value="TreeGrafter"/>
</dbReference>
<dbReference type="Proteomes" id="UP000548504">
    <property type="component" value="Unassembled WGS sequence"/>
</dbReference>
<dbReference type="InterPro" id="IPR043128">
    <property type="entry name" value="Rev_trsase/Diguanyl_cyclase"/>
</dbReference>
<dbReference type="Pfam" id="PF13438">
    <property type="entry name" value="DUF4113"/>
    <property type="match status" value="1"/>
</dbReference>
<evidence type="ECO:0000256" key="4">
    <source>
        <dbReference type="ARBA" id="ARBA00023204"/>
    </source>
</evidence>
<dbReference type="PROSITE" id="PS50173">
    <property type="entry name" value="UMUC"/>
    <property type="match status" value="1"/>
</dbReference>
<dbReference type="NCBIfam" id="NF002955">
    <property type="entry name" value="PRK03609.1"/>
    <property type="match status" value="1"/>
</dbReference>
<gene>
    <name evidence="8" type="ORF">H7I73_05230</name>
</gene>
<reference evidence="8 9" key="1">
    <citation type="submission" date="2020-08" db="EMBL/GenBank/DDBJ databases">
        <title>Emergence and comparative genomics analysis of Citrobacter in Fennec fox imported from North Africa to China.</title>
        <authorList>
            <person name="Zheng B."/>
        </authorList>
    </citation>
    <scope>NUCLEOTIDE SEQUENCE [LARGE SCALE GENOMIC DNA]</scope>
    <source>
        <strain evidence="8 9">FF141</strain>
    </source>
</reference>
<dbReference type="Gene3D" id="3.30.70.270">
    <property type="match status" value="1"/>
</dbReference>
<dbReference type="GO" id="GO:0005829">
    <property type="term" value="C:cytosol"/>
    <property type="evidence" value="ECO:0007669"/>
    <property type="project" value="TreeGrafter"/>
</dbReference>
<dbReference type="EMBL" id="JACLAG010000001">
    <property type="protein sequence ID" value="MBC2619038.1"/>
    <property type="molecule type" value="Genomic_DNA"/>
</dbReference>
<dbReference type="Pfam" id="PF11798">
    <property type="entry name" value="IMS_HHH"/>
    <property type="match status" value="1"/>
</dbReference>
<dbReference type="Pfam" id="PF00817">
    <property type="entry name" value="IMS"/>
    <property type="match status" value="1"/>
</dbReference>
<keyword evidence="4" id="KW-0234">DNA repair</keyword>
<dbReference type="InterPro" id="IPR017961">
    <property type="entry name" value="DNA_pol_Y-fam_little_finger"/>
</dbReference>
<dbReference type="InterPro" id="IPR025188">
    <property type="entry name" value="DUF4113"/>
</dbReference>